<dbReference type="InterPro" id="IPR011009">
    <property type="entry name" value="Kinase-like_dom_sf"/>
</dbReference>
<evidence type="ECO:0008006" key="3">
    <source>
        <dbReference type="Google" id="ProtNLM"/>
    </source>
</evidence>
<organism evidence="1 2">
    <name type="scientific">Fusarium vanettenii (strain ATCC MYA-4622 / CBS 123669 / FGSC 9596 / NRRL 45880 / 77-13-4)</name>
    <name type="common">Fusarium solani subsp. pisi</name>
    <dbReference type="NCBI Taxonomy" id="660122"/>
    <lineage>
        <taxon>Eukaryota</taxon>
        <taxon>Fungi</taxon>
        <taxon>Dikarya</taxon>
        <taxon>Ascomycota</taxon>
        <taxon>Pezizomycotina</taxon>
        <taxon>Sordariomycetes</taxon>
        <taxon>Hypocreomycetidae</taxon>
        <taxon>Hypocreales</taxon>
        <taxon>Nectriaceae</taxon>
        <taxon>Fusarium</taxon>
        <taxon>Fusarium solani species complex</taxon>
        <taxon>Fusarium vanettenii</taxon>
    </lineage>
</organism>
<dbReference type="KEGG" id="nhe:NECHADRAFT_74255"/>
<dbReference type="VEuPathDB" id="FungiDB:NECHADRAFT_74255"/>
<name>C7YWC4_FUSV7</name>
<dbReference type="EMBL" id="GG698901">
    <property type="protein sequence ID" value="EEU43936.1"/>
    <property type="molecule type" value="Genomic_DNA"/>
</dbReference>
<reference evidence="1 2" key="1">
    <citation type="journal article" date="2009" name="PLoS Genet.">
        <title>The genome of Nectria haematococca: contribution of supernumerary chromosomes to gene expansion.</title>
        <authorList>
            <person name="Coleman J.J."/>
            <person name="Rounsley S.D."/>
            <person name="Rodriguez-Carres M."/>
            <person name="Kuo A."/>
            <person name="Wasmann C.C."/>
            <person name="Grimwood J."/>
            <person name="Schmutz J."/>
            <person name="Taga M."/>
            <person name="White G.J."/>
            <person name="Zhou S."/>
            <person name="Schwartz D.C."/>
            <person name="Freitag M."/>
            <person name="Ma L.J."/>
            <person name="Danchin E.G."/>
            <person name="Henrissat B."/>
            <person name="Coutinho P.M."/>
            <person name="Nelson D.R."/>
            <person name="Straney D."/>
            <person name="Napoli C.A."/>
            <person name="Barker B.M."/>
            <person name="Gribskov M."/>
            <person name="Rep M."/>
            <person name="Kroken S."/>
            <person name="Molnar I."/>
            <person name="Rensing C."/>
            <person name="Kennell J.C."/>
            <person name="Zamora J."/>
            <person name="Farman M.L."/>
            <person name="Selker E.U."/>
            <person name="Salamov A."/>
            <person name="Shapiro H."/>
            <person name="Pangilinan J."/>
            <person name="Lindquist E."/>
            <person name="Lamers C."/>
            <person name="Grigoriev I.V."/>
            <person name="Geiser D.M."/>
            <person name="Covert S.F."/>
            <person name="Temporini E."/>
            <person name="Vanetten H.D."/>
        </authorList>
    </citation>
    <scope>NUCLEOTIDE SEQUENCE [LARGE SCALE GENOMIC DNA]</scope>
    <source>
        <strain evidence="2">ATCC MYA-4622 / CBS 123669 / FGSC 9596 / NRRL 45880 / 77-13-4</strain>
    </source>
</reference>
<dbReference type="OMA" id="WEIAGYF"/>
<dbReference type="Proteomes" id="UP000005206">
    <property type="component" value="Chromosome 1"/>
</dbReference>
<dbReference type="SUPFAM" id="SSF56112">
    <property type="entry name" value="Protein kinase-like (PK-like)"/>
    <property type="match status" value="1"/>
</dbReference>
<dbReference type="OrthoDB" id="5404599at2759"/>
<evidence type="ECO:0000313" key="2">
    <source>
        <dbReference type="Proteomes" id="UP000005206"/>
    </source>
</evidence>
<dbReference type="GeneID" id="9677224"/>
<dbReference type="HOGENOM" id="CLU_061423_0_0_1"/>
<protein>
    <recommendedName>
        <fullName evidence="3">Aminoglycoside phosphotransferase domain-containing protein</fullName>
    </recommendedName>
</protein>
<dbReference type="eggNOG" id="ENOG502SNB9">
    <property type="taxonomic scope" value="Eukaryota"/>
</dbReference>
<proteinExistence type="predicted"/>
<dbReference type="InterPro" id="IPR051678">
    <property type="entry name" value="AGP_Transferase"/>
</dbReference>
<sequence length="381" mass="43500">MASQIDPERLPQYVHFHRTFRQVDDYTWIIGGRVLITLLAAPKDKTSWPVGDGVGWYHASEAPNPRPKSTPIQDSSRFKLVRSWQEEGAMWEIGQCVLRAQLRIGSRDTKEADTLRALEGWPLSLQVPVVHADFEFDGYEYVIYSKLDGVPLNKVWGSLDADHKNRCVLQIARFCKELATWERHSLEGVGGVNGGHMRDACTLVHYWTTSNTPQVVLENCVAMGMDCSRLVFAHNLLSASNVVFHPEKCVVGIQNWTCAGFIPEEKIRGCVGLYDDNLREDWKRLMQMALSAEGFSFPEGKPFKDWNEKMQPERSILQSQYWATVGRERRLKAEEHILDVTKPSENPGVPPSWDDTQPEIYPDLTLSVPQMIMRSFYYPSL</sequence>
<dbReference type="PANTHER" id="PTHR21310:SF58">
    <property type="entry name" value="AMINOGLYCOSIDE PHOSPHOTRANSFERASE DOMAIN-CONTAINING PROTEIN"/>
    <property type="match status" value="1"/>
</dbReference>
<dbReference type="InParanoid" id="C7YWC4"/>
<dbReference type="RefSeq" id="XP_003049649.1">
    <property type="nucleotide sequence ID" value="XM_003049603.1"/>
</dbReference>
<gene>
    <name evidence="1" type="ORF">NECHADRAFT_74255</name>
</gene>
<evidence type="ECO:0000313" key="1">
    <source>
        <dbReference type="EMBL" id="EEU43936.1"/>
    </source>
</evidence>
<dbReference type="AlphaFoldDB" id="C7YWC4"/>
<accession>C7YWC4</accession>
<keyword evidence="2" id="KW-1185">Reference proteome</keyword>
<dbReference type="PANTHER" id="PTHR21310">
    <property type="entry name" value="AMINOGLYCOSIDE PHOSPHOTRANSFERASE-RELATED-RELATED"/>
    <property type="match status" value="1"/>
</dbReference>